<evidence type="ECO:0000313" key="1">
    <source>
        <dbReference type="EMBL" id="JAH81036.1"/>
    </source>
</evidence>
<reference evidence="1" key="1">
    <citation type="submission" date="2014-11" db="EMBL/GenBank/DDBJ databases">
        <authorList>
            <person name="Amaro Gonzalez C."/>
        </authorList>
    </citation>
    <scope>NUCLEOTIDE SEQUENCE</scope>
</reference>
<protein>
    <submittedName>
        <fullName evidence="1">Uncharacterized protein</fullName>
    </submittedName>
</protein>
<sequence length="50" mass="5643">MERTAMVSALKGHFLTPKTQSRPRGSQRNTGHHRVRCVCFWVTPCFGAVV</sequence>
<accession>A0A0E9VSJ4</accession>
<dbReference type="EMBL" id="GBXM01027541">
    <property type="protein sequence ID" value="JAH81036.1"/>
    <property type="molecule type" value="Transcribed_RNA"/>
</dbReference>
<proteinExistence type="predicted"/>
<dbReference type="AlphaFoldDB" id="A0A0E9VSJ4"/>
<organism evidence="1">
    <name type="scientific">Anguilla anguilla</name>
    <name type="common">European freshwater eel</name>
    <name type="synonym">Muraena anguilla</name>
    <dbReference type="NCBI Taxonomy" id="7936"/>
    <lineage>
        <taxon>Eukaryota</taxon>
        <taxon>Metazoa</taxon>
        <taxon>Chordata</taxon>
        <taxon>Craniata</taxon>
        <taxon>Vertebrata</taxon>
        <taxon>Euteleostomi</taxon>
        <taxon>Actinopterygii</taxon>
        <taxon>Neopterygii</taxon>
        <taxon>Teleostei</taxon>
        <taxon>Anguilliformes</taxon>
        <taxon>Anguillidae</taxon>
        <taxon>Anguilla</taxon>
    </lineage>
</organism>
<name>A0A0E9VSJ4_ANGAN</name>
<reference evidence="1" key="2">
    <citation type="journal article" date="2015" name="Fish Shellfish Immunol.">
        <title>Early steps in the European eel (Anguilla anguilla)-Vibrio vulnificus interaction in the gills: Role of the RtxA13 toxin.</title>
        <authorList>
            <person name="Callol A."/>
            <person name="Pajuelo D."/>
            <person name="Ebbesson L."/>
            <person name="Teles M."/>
            <person name="MacKenzie S."/>
            <person name="Amaro C."/>
        </authorList>
    </citation>
    <scope>NUCLEOTIDE SEQUENCE</scope>
</reference>